<evidence type="ECO:0000313" key="4">
    <source>
        <dbReference type="Proteomes" id="UP001204562"/>
    </source>
</evidence>
<dbReference type="InterPro" id="IPR025510">
    <property type="entry name" value="DUF4397"/>
</dbReference>
<dbReference type="RefSeq" id="WP_256304172.1">
    <property type="nucleotide sequence ID" value="NZ_JANFYS010000020.1"/>
</dbReference>
<dbReference type="EMBL" id="JANFYS010000020">
    <property type="protein sequence ID" value="MCQ4770824.1"/>
    <property type="molecule type" value="Genomic_DNA"/>
</dbReference>
<dbReference type="Pfam" id="PF14344">
    <property type="entry name" value="DUF4397"/>
    <property type="match status" value="1"/>
</dbReference>
<proteinExistence type="predicted"/>
<feature type="compositionally biased region" description="Pro residues" evidence="1">
    <location>
        <begin position="28"/>
        <end position="45"/>
    </location>
</feature>
<gene>
    <name evidence="3" type="ORF">NE579_10155</name>
</gene>
<evidence type="ECO:0000256" key="1">
    <source>
        <dbReference type="SAM" id="MobiDB-lite"/>
    </source>
</evidence>
<protein>
    <submittedName>
        <fullName evidence="3">DUF4397 domain-containing protein</fullName>
    </submittedName>
</protein>
<reference evidence="3" key="1">
    <citation type="submission" date="2022-06" db="EMBL/GenBank/DDBJ databases">
        <title>Isolation of gut microbiota from human fecal samples.</title>
        <authorList>
            <person name="Pamer E.G."/>
            <person name="Barat B."/>
            <person name="Waligurski E."/>
            <person name="Medina S."/>
            <person name="Paddock L."/>
            <person name="Mostad J."/>
        </authorList>
    </citation>
    <scope>NUCLEOTIDE SEQUENCE</scope>
    <source>
        <strain evidence="3">DFI.9.91</strain>
    </source>
</reference>
<accession>A0AAW5JU15</accession>
<organism evidence="3 4">
    <name type="scientific">Intestinimonas massiliensis</name>
    <name type="common">ex Afouda et al. 2020</name>
    <dbReference type="NCBI Taxonomy" id="1673721"/>
    <lineage>
        <taxon>Bacteria</taxon>
        <taxon>Bacillati</taxon>
        <taxon>Bacillota</taxon>
        <taxon>Clostridia</taxon>
        <taxon>Eubacteriales</taxon>
        <taxon>Intestinimonas</taxon>
    </lineage>
</organism>
<feature type="region of interest" description="Disordered" evidence="1">
    <location>
        <begin position="1"/>
        <end position="65"/>
    </location>
</feature>
<name>A0AAW5JU15_9FIRM</name>
<evidence type="ECO:0000313" key="3">
    <source>
        <dbReference type="EMBL" id="MCQ4770824.1"/>
    </source>
</evidence>
<feature type="domain" description="DUF4397" evidence="2">
    <location>
        <begin position="101"/>
        <end position="215"/>
    </location>
</feature>
<evidence type="ECO:0000259" key="2">
    <source>
        <dbReference type="Pfam" id="PF14344"/>
    </source>
</evidence>
<dbReference type="Proteomes" id="UP001204562">
    <property type="component" value="Unassembled WGS sequence"/>
</dbReference>
<comment type="caution">
    <text evidence="3">The sequence shown here is derived from an EMBL/GenBank/DDBJ whole genome shotgun (WGS) entry which is preliminary data.</text>
</comment>
<dbReference type="AlphaFoldDB" id="A0AAW5JU15"/>
<sequence length="320" mass="34505">MDESFTPGNRSAGRNPPDVLPEMALPAAPLPPLVPDEPPQGPGPEPSTAFPFFPEESQLEPPDTERELFSVAPLPPVTGRTELPGFPAGAPSIPPSPHYCTVRFFHAAAGLEPVRITVGPLLMTSGLAYGGRTGYTRISDGFRLVTVTSAYTPRTILFQQTLPFRAGELITMAVVHTSSGLDLLRISDLPCDNRPAGRACIRAVNLCYGSPALDVFLDDGRLVFSDVGYKEVTAFRQARPQEYGFSILQAAWLPTPYPTDIETVGDLPAVASYDDSPDYGGARPLASFYLEAKANGIYSLYLLGRWDGTPPLQVRVVESL</sequence>